<dbReference type="Proteomes" id="UP000603234">
    <property type="component" value="Unassembled WGS sequence"/>
</dbReference>
<feature type="compositionally biased region" description="Low complexity" evidence="1">
    <location>
        <begin position="47"/>
        <end position="85"/>
    </location>
</feature>
<dbReference type="GO" id="GO:0004180">
    <property type="term" value="F:carboxypeptidase activity"/>
    <property type="evidence" value="ECO:0007669"/>
    <property type="project" value="UniProtKB-KW"/>
</dbReference>
<keyword evidence="4" id="KW-0378">Hydrolase</keyword>
<dbReference type="EMBL" id="WJBC01000006">
    <property type="protein sequence ID" value="MBC3803956.1"/>
    <property type="molecule type" value="Genomic_DNA"/>
</dbReference>
<dbReference type="SUPFAM" id="SSF55166">
    <property type="entry name" value="Hedgehog/DD-peptidase"/>
    <property type="match status" value="1"/>
</dbReference>
<dbReference type="InterPro" id="IPR003709">
    <property type="entry name" value="VanY-like_core_dom"/>
</dbReference>
<dbReference type="PANTHER" id="PTHR34385:SF1">
    <property type="entry name" value="PEPTIDOGLYCAN L-ALANYL-D-GLUTAMATE ENDOPEPTIDASE CWLK"/>
    <property type="match status" value="1"/>
</dbReference>
<keyword evidence="2" id="KW-0472">Membrane</keyword>
<reference evidence="4 5" key="1">
    <citation type="journal article" date="2020" name="mSystems">
        <title>Defining Genomic and Predicted Metabolic Features of the Acetobacterium Genus.</title>
        <authorList>
            <person name="Ross D.E."/>
            <person name="Marshall C.W."/>
            <person name="Gulliver D."/>
            <person name="May H.D."/>
            <person name="Norman R.S."/>
        </authorList>
    </citation>
    <scope>NUCLEOTIDE SEQUENCE [LARGE SCALE GENOMIC DNA]</scope>
    <source>
        <strain evidence="4 5">DSM 8238</strain>
    </source>
</reference>
<keyword evidence="4" id="KW-0121">Carboxypeptidase</keyword>
<feature type="region of interest" description="Disordered" evidence="1">
    <location>
        <begin position="41"/>
        <end position="85"/>
    </location>
</feature>
<keyword evidence="2" id="KW-0812">Transmembrane</keyword>
<name>A0ABR6WUQ9_9FIRM</name>
<comment type="caution">
    <text evidence="4">The sequence shown here is derived from an EMBL/GenBank/DDBJ whole genome shotgun (WGS) entry which is preliminary data.</text>
</comment>
<dbReference type="Pfam" id="PF02557">
    <property type="entry name" value="VanY"/>
    <property type="match status" value="1"/>
</dbReference>
<dbReference type="CDD" id="cd14852">
    <property type="entry name" value="LD-carboxypeptidase"/>
    <property type="match status" value="1"/>
</dbReference>
<dbReference type="Gene3D" id="3.30.1380.10">
    <property type="match status" value="1"/>
</dbReference>
<dbReference type="InterPro" id="IPR052179">
    <property type="entry name" value="DD-CPase-like"/>
</dbReference>
<feature type="transmembrane region" description="Helical" evidence="2">
    <location>
        <begin position="9"/>
        <end position="35"/>
    </location>
</feature>
<keyword evidence="4" id="KW-0645">Protease</keyword>
<evidence type="ECO:0000256" key="1">
    <source>
        <dbReference type="SAM" id="MobiDB-lite"/>
    </source>
</evidence>
<dbReference type="InterPro" id="IPR009045">
    <property type="entry name" value="Zn_M74/Hedgehog-like"/>
</dbReference>
<sequence>MHIQNKKRFILMTGALGVLIIIILVVTVLFLGRFFSKQEPVQTTPKATETTSSQTAQSSPAATTTTAAADNQTADTSTTTAPSTADPSDVLVLVNKTTNLDQNYVPADLVWVDLAGVRDTQMRSVAATALGELFSAATKQGLTLYCCSGYRSYATQKELYAQNVSALGQSEADLVSAKPGQSEHQTGLAMDVTAESVGFDLLESFGDTKEGQFVKNNAYLYGFIIRYPNDKTSITGYSYEPWHLRYVGKDVAKVIHDKDITFEEYLQSN</sequence>
<evidence type="ECO:0000259" key="3">
    <source>
        <dbReference type="Pfam" id="PF02557"/>
    </source>
</evidence>
<gene>
    <name evidence="4" type="ORF">GH808_05835</name>
</gene>
<evidence type="ECO:0000313" key="5">
    <source>
        <dbReference type="Proteomes" id="UP000603234"/>
    </source>
</evidence>
<proteinExistence type="predicted"/>
<evidence type="ECO:0000256" key="2">
    <source>
        <dbReference type="SAM" id="Phobius"/>
    </source>
</evidence>
<dbReference type="PANTHER" id="PTHR34385">
    <property type="entry name" value="D-ALANYL-D-ALANINE CARBOXYPEPTIDASE"/>
    <property type="match status" value="1"/>
</dbReference>
<feature type="domain" description="D-alanyl-D-alanine carboxypeptidase-like core" evidence="3">
    <location>
        <begin position="121"/>
        <end position="249"/>
    </location>
</feature>
<dbReference type="RefSeq" id="WP_186841845.1">
    <property type="nucleotide sequence ID" value="NZ_WJBC01000006.1"/>
</dbReference>
<protein>
    <submittedName>
        <fullName evidence="4">D-alanyl-D-alanine carboxypeptidase family protein</fullName>
    </submittedName>
</protein>
<dbReference type="InterPro" id="IPR058193">
    <property type="entry name" value="VanY/YodJ_core_dom"/>
</dbReference>
<keyword evidence="2" id="KW-1133">Transmembrane helix</keyword>
<accession>A0ABR6WUQ9</accession>
<keyword evidence="5" id="KW-1185">Reference proteome</keyword>
<organism evidence="4 5">
    <name type="scientific">Acetobacterium fimetarium</name>
    <dbReference type="NCBI Taxonomy" id="52691"/>
    <lineage>
        <taxon>Bacteria</taxon>
        <taxon>Bacillati</taxon>
        <taxon>Bacillota</taxon>
        <taxon>Clostridia</taxon>
        <taxon>Eubacteriales</taxon>
        <taxon>Eubacteriaceae</taxon>
        <taxon>Acetobacterium</taxon>
    </lineage>
</organism>
<evidence type="ECO:0000313" key="4">
    <source>
        <dbReference type="EMBL" id="MBC3803956.1"/>
    </source>
</evidence>